<sequence>MLFSSFLRSTLGADACLDVVGRVICKKDVTKVSNVEVSLYDEDSPQWLSSNDVFGTSRTNEYGVFRVGGCARDMDNLLTGAKNYPDPLLEVFHFCNNRKGERTLVRRKLSDLLELGDFGNIVLDNDQNQQK</sequence>
<dbReference type="PANTHER" id="PTHR21700">
    <property type="entry name" value="TRANSTHYRETIN-LIKE FAMILY PROTEIN-RELATED"/>
    <property type="match status" value="1"/>
</dbReference>
<protein>
    <submittedName>
        <fullName evidence="4">Transthyretin-like family protein</fullName>
    </submittedName>
</protein>
<gene>
    <name evidence="2" type="ORF">SBAD_LOCUS13186</name>
</gene>
<evidence type="ECO:0000256" key="1">
    <source>
        <dbReference type="ARBA" id="ARBA00010112"/>
    </source>
</evidence>
<reference evidence="4" key="1">
    <citation type="submission" date="2016-06" db="UniProtKB">
        <authorList>
            <consortium name="WormBaseParasite"/>
        </authorList>
    </citation>
    <scope>IDENTIFICATION</scope>
</reference>
<dbReference type="GO" id="GO:0009986">
    <property type="term" value="C:cell surface"/>
    <property type="evidence" value="ECO:0007669"/>
    <property type="project" value="InterPro"/>
</dbReference>
<evidence type="ECO:0000313" key="2">
    <source>
        <dbReference type="EMBL" id="VDP55265.1"/>
    </source>
</evidence>
<dbReference type="WBParaSite" id="SBAD_0001360301-mRNA-1">
    <property type="protein sequence ID" value="SBAD_0001360301-mRNA-1"/>
    <property type="gene ID" value="SBAD_0001360301"/>
</dbReference>
<dbReference type="OrthoDB" id="5781683at2759"/>
<dbReference type="EMBL" id="UZAM01021176">
    <property type="protein sequence ID" value="VDP55265.1"/>
    <property type="molecule type" value="Genomic_DNA"/>
</dbReference>
<evidence type="ECO:0000313" key="3">
    <source>
        <dbReference type="Proteomes" id="UP000270296"/>
    </source>
</evidence>
<dbReference type="InterPro" id="IPR038479">
    <property type="entry name" value="Transthyretin-like_sf"/>
</dbReference>
<evidence type="ECO:0000313" key="4">
    <source>
        <dbReference type="WBParaSite" id="SBAD_0001360301-mRNA-1"/>
    </source>
</evidence>
<organism evidence="4">
    <name type="scientific">Soboliphyme baturini</name>
    <dbReference type="NCBI Taxonomy" id="241478"/>
    <lineage>
        <taxon>Eukaryota</taxon>
        <taxon>Metazoa</taxon>
        <taxon>Ecdysozoa</taxon>
        <taxon>Nematoda</taxon>
        <taxon>Enoplea</taxon>
        <taxon>Dorylaimia</taxon>
        <taxon>Dioctophymatida</taxon>
        <taxon>Dioctophymatoidea</taxon>
        <taxon>Soboliphymatidae</taxon>
        <taxon>Soboliphyme</taxon>
    </lineage>
</organism>
<name>A0A183JBD8_9BILA</name>
<dbReference type="Gene3D" id="2.60.40.3330">
    <property type="match status" value="1"/>
</dbReference>
<comment type="similarity">
    <text evidence="1">Belongs to the nematode transthyretin-like family.</text>
</comment>
<reference evidence="2 3" key="2">
    <citation type="submission" date="2018-11" db="EMBL/GenBank/DDBJ databases">
        <authorList>
            <consortium name="Pathogen Informatics"/>
        </authorList>
    </citation>
    <scope>NUCLEOTIDE SEQUENCE [LARGE SCALE GENOMIC DNA]</scope>
</reference>
<dbReference type="InterPro" id="IPR001534">
    <property type="entry name" value="Transthyretin-like"/>
</dbReference>
<dbReference type="PANTHER" id="PTHR21700:SF46">
    <property type="entry name" value="TRANSTHYRETIN-LIKE PROTEIN 52"/>
    <property type="match status" value="1"/>
</dbReference>
<dbReference type="Proteomes" id="UP000270296">
    <property type="component" value="Unassembled WGS sequence"/>
</dbReference>
<keyword evidence="3" id="KW-1185">Reference proteome</keyword>
<proteinExistence type="inferred from homology"/>
<dbReference type="AlphaFoldDB" id="A0A183JBD8"/>
<accession>A0A183JBD8</accession>
<dbReference type="Pfam" id="PF01060">
    <property type="entry name" value="TTR-52"/>
    <property type="match status" value="1"/>
</dbReference>